<gene>
    <name evidence="6" type="ORF">RI129_000421</name>
</gene>
<evidence type="ECO:0000256" key="2">
    <source>
        <dbReference type="ARBA" id="ARBA00022490"/>
    </source>
</evidence>
<dbReference type="InterPro" id="IPR051725">
    <property type="entry name" value="SAM-SH3_domain_protein"/>
</dbReference>
<reference evidence="6 7" key="1">
    <citation type="journal article" date="2024" name="Insects">
        <title>An Improved Chromosome-Level Genome Assembly of the Firefly Pyrocoelia pectoralis.</title>
        <authorList>
            <person name="Fu X."/>
            <person name="Meyer-Rochow V.B."/>
            <person name="Ballantyne L."/>
            <person name="Zhu X."/>
        </authorList>
    </citation>
    <scope>NUCLEOTIDE SEQUENCE [LARGE SCALE GENOMIC DNA]</scope>
    <source>
        <strain evidence="6">XCY_ONT2</strain>
    </source>
</reference>
<comment type="subunit">
    <text evidence="3">Interacts promiscuously (via SAM domain) with EPHA5, EPHA6, EPHA7, EPHA8, EPHB1, EPHB2, EPHB3 and EPHB4 (via SAM domain) (in vitro).</text>
</comment>
<dbReference type="InterPro" id="IPR001660">
    <property type="entry name" value="SAM"/>
</dbReference>
<dbReference type="InterPro" id="IPR013761">
    <property type="entry name" value="SAM/pointed_sf"/>
</dbReference>
<keyword evidence="7" id="KW-1185">Reference proteome</keyword>
<dbReference type="PANTHER" id="PTHR12301">
    <property type="entry name" value="SAM-DOMAIN, SH3 AND NUCLEAR LOCALIZATION SIGNALS PROTEIN RELATED"/>
    <property type="match status" value="1"/>
</dbReference>
<keyword evidence="2" id="KW-0963">Cytoplasm</keyword>
<evidence type="ECO:0000256" key="3">
    <source>
        <dbReference type="ARBA" id="ARBA00065890"/>
    </source>
</evidence>
<protein>
    <recommendedName>
        <fullName evidence="4">Sterile alpha motif domain-containing protein 5</fullName>
    </recommendedName>
</protein>
<proteinExistence type="predicted"/>
<dbReference type="Pfam" id="PF00536">
    <property type="entry name" value="SAM_1"/>
    <property type="match status" value="1"/>
</dbReference>
<dbReference type="EMBL" id="JAVRBK010000001">
    <property type="protein sequence ID" value="KAK5649392.1"/>
    <property type="molecule type" value="Genomic_DNA"/>
</dbReference>
<accession>A0AAN7VJ56</accession>
<dbReference type="PROSITE" id="PS50105">
    <property type="entry name" value="SAM_DOMAIN"/>
    <property type="match status" value="1"/>
</dbReference>
<name>A0AAN7VJ56_9COLE</name>
<dbReference type="AlphaFoldDB" id="A0AAN7VJ56"/>
<dbReference type="GO" id="GO:0005737">
    <property type="term" value="C:cytoplasm"/>
    <property type="evidence" value="ECO:0007669"/>
    <property type="project" value="UniProtKB-SubCell"/>
</dbReference>
<dbReference type="Gene3D" id="1.10.150.50">
    <property type="entry name" value="Transcription Factor, Ets-1"/>
    <property type="match status" value="1"/>
</dbReference>
<dbReference type="SMART" id="SM00454">
    <property type="entry name" value="SAM"/>
    <property type="match status" value="1"/>
</dbReference>
<evidence type="ECO:0000313" key="7">
    <source>
        <dbReference type="Proteomes" id="UP001329430"/>
    </source>
</evidence>
<evidence type="ECO:0000313" key="6">
    <source>
        <dbReference type="EMBL" id="KAK5649392.1"/>
    </source>
</evidence>
<dbReference type="FunFam" id="1.10.150.50:FF:000055">
    <property type="entry name" value="Sterile alpha motif domain containing 5"/>
    <property type="match status" value="1"/>
</dbReference>
<dbReference type="Proteomes" id="UP001329430">
    <property type="component" value="Chromosome 1"/>
</dbReference>
<comment type="subcellular location">
    <subcellularLocation>
        <location evidence="1">Cytoplasm</location>
    </subcellularLocation>
</comment>
<sequence length="150" mass="17016">MAINIVIEWLKSLNLCQYGESFIDNGYDDLEICKQVDNPDLDAIGVINPLHRNTILESVRSLREKGAVSVYLDIENLQSDAECSTSLQTIDSKYSNDTEQYRCMCQQNIEHSEVSESQLNFTYENLSEDNVDLSSPSYFSLVSLIPTFIT</sequence>
<evidence type="ECO:0000256" key="4">
    <source>
        <dbReference type="ARBA" id="ARBA00073398"/>
    </source>
</evidence>
<dbReference type="SUPFAM" id="SSF47769">
    <property type="entry name" value="SAM/Pointed domain"/>
    <property type="match status" value="1"/>
</dbReference>
<organism evidence="6 7">
    <name type="scientific">Pyrocoelia pectoralis</name>
    <dbReference type="NCBI Taxonomy" id="417401"/>
    <lineage>
        <taxon>Eukaryota</taxon>
        <taxon>Metazoa</taxon>
        <taxon>Ecdysozoa</taxon>
        <taxon>Arthropoda</taxon>
        <taxon>Hexapoda</taxon>
        <taxon>Insecta</taxon>
        <taxon>Pterygota</taxon>
        <taxon>Neoptera</taxon>
        <taxon>Endopterygota</taxon>
        <taxon>Coleoptera</taxon>
        <taxon>Polyphaga</taxon>
        <taxon>Elateriformia</taxon>
        <taxon>Elateroidea</taxon>
        <taxon>Lampyridae</taxon>
        <taxon>Lampyrinae</taxon>
        <taxon>Pyrocoelia</taxon>
    </lineage>
</organism>
<evidence type="ECO:0000259" key="5">
    <source>
        <dbReference type="PROSITE" id="PS50105"/>
    </source>
</evidence>
<feature type="domain" description="SAM" evidence="5">
    <location>
        <begin position="1"/>
        <end position="65"/>
    </location>
</feature>
<evidence type="ECO:0000256" key="1">
    <source>
        <dbReference type="ARBA" id="ARBA00004496"/>
    </source>
</evidence>
<dbReference type="PANTHER" id="PTHR12301:SF8">
    <property type="entry name" value="STERILE ALPHA MOTIF DOMAIN-CONTAINING PROTEIN 5"/>
    <property type="match status" value="1"/>
</dbReference>
<comment type="caution">
    <text evidence="6">The sequence shown here is derived from an EMBL/GenBank/DDBJ whole genome shotgun (WGS) entry which is preliminary data.</text>
</comment>